<geneLocation type="mitochondrion" evidence="1"/>
<sequence length="90" mass="10149">MVGDWSGNVHTAARLNHRIKGFVSISPATSRSSVENGSLVDRLILCVGRYASRVLFMAGIASIISFRYRSFRTRDGQGELDMATRQWEQW</sequence>
<accession>A0A101LV67</accession>
<comment type="caution">
    <text evidence="1">The sequence shown here is derived from an EMBL/GenBank/DDBJ whole genome shotgun (WGS) entry which is preliminary data.</text>
</comment>
<protein>
    <submittedName>
        <fullName evidence="1">Uncharacterized protein</fullName>
    </submittedName>
</protein>
<dbReference type="EMBL" id="LKAM01000014">
    <property type="protein sequence ID" value="KUM45941.1"/>
    <property type="molecule type" value="Genomic_DNA"/>
</dbReference>
<keyword evidence="1" id="KW-0496">Mitochondrion</keyword>
<gene>
    <name evidence="1" type="ORF">ABT39_MTgene2044</name>
</gene>
<evidence type="ECO:0000313" key="1">
    <source>
        <dbReference type="EMBL" id="KUM45941.1"/>
    </source>
</evidence>
<proteinExistence type="predicted"/>
<dbReference type="AlphaFoldDB" id="A0A101LV67"/>
<reference evidence="1" key="1">
    <citation type="journal article" date="2015" name="Genome Biol. Evol.">
        <title>Organellar Genomes of White Spruce (Picea glauca): Assembly and Annotation.</title>
        <authorList>
            <person name="Jackman S.D."/>
            <person name="Warren R.L."/>
            <person name="Gibb E.A."/>
            <person name="Vandervalk B.P."/>
            <person name="Mohamadi H."/>
            <person name="Chu J."/>
            <person name="Raymond A."/>
            <person name="Pleasance S."/>
            <person name="Coope R."/>
            <person name="Wildung M.R."/>
            <person name="Ritland C.E."/>
            <person name="Bousquet J."/>
            <person name="Jones S.J."/>
            <person name="Bohlmann J."/>
            <person name="Birol I."/>
        </authorList>
    </citation>
    <scope>NUCLEOTIDE SEQUENCE [LARGE SCALE GENOMIC DNA]</scope>
    <source>
        <tissue evidence="1">Flushing bud</tissue>
    </source>
</reference>
<organism evidence="1">
    <name type="scientific">Picea glauca</name>
    <name type="common">White spruce</name>
    <name type="synonym">Pinus glauca</name>
    <dbReference type="NCBI Taxonomy" id="3330"/>
    <lineage>
        <taxon>Eukaryota</taxon>
        <taxon>Viridiplantae</taxon>
        <taxon>Streptophyta</taxon>
        <taxon>Embryophyta</taxon>
        <taxon>Tracheophyta</taxon>
        <taxon>Spermatophyta</taxon>
        <taxon>Pinopsida</taxon>
        <taxon>Pinidae</taxon>
        <taxon>Conifers I</taxon>
        <taxon>Pinales</taxon>
        <taxon>Pinaceae</taxon>
        <taxon>Picea</taxon>
    </lineage>
</organism>
<name>A0A101LV67_PICGL</name>